<dbReference type="OrthoDB" id="284162at2"/>
<sequence length="94" mass="10749">MSNDVYVFLRGDLPMRNWLLAIIVLLSLAFSAPVEAAGPEQYWIIAPVNPTNAVIQPRPKTPYAYGWFGVTQTHCTGTWNHGYYKPSFIDWTFR</sequence>
<accession>A0A368KS11</accession>
<name>A0A368KS11_9BACT</name>
<feature type="chain" id="PRO_5016696375" evidence="1">
    <location>
        <begin position="37"/>
        <end position="94"/>
    </location>
</feature>
<dbReference type="Proteomes" id="UP000253562">
    <property type="component" value="Unassembled WGS sequence"/>
</dbReference>
<evidence type="ECO:0000313" key="2">
    <source>
        <dbReference type="EMBL" id="RCS50604.1"/>
    </source>
</evidence>
<proteinExistence type="predicted"/>
<gene>
    <name evidence="2" type="ORF">DTL42_10890</name>
</gene>
<dbReference type="EMBL" id="QPEX01000019">
    <property type="protein sequence ID" value="RCS50604.1"/>
    <property type="molecule type" value="Genomic_DNA"/>
</dbReference>
<dbReference type="RefSeq" id="WP_114368751.1">
    <property type="nucleotide sequence ID" value="NZ_QPEX01000019.1"/>
</dbReference>
<organism evidence="2 3">
    <name type="scientific">Bremerella cremea</name>
    <dbReference type="NCBI Taxonomy" id="1031537"/>
    <lineage>
        <taxon>Bacteria</taxon>
        <taxon>Pseudomonadati</taxon>
        <taxon>Planctomycetota</taxon>
        <taxon>Planctomycetia</taxon>
        <taxon>Pirellulales</taxon>
        <taxon>Pirellulaceae</taxon>
        <taxon>Bremerella</taxon>
    </lineage>
</organism>
<protein>
    <submittedName>
        <fullName evidence="2">Uncharacterized protein</fullName>
    </submittedName>
</protein>
<evidence type="ECO:0000313" key="3">
    <source>
        <dbReference type="Proteomes" id="UP000253562"/>
    </source>
</evidence>
<feature type="signal peptide" evidence="1">
    <location>
        <begin position="1"/>
        <end position="36"/>
    </location>
</feature>
<dbReference type="AlphaFoldDB" id="A0A368KS11"/>
<comment type="caution">
    <text evidence="2">The sequence shown here is derived from an EMBL/GenBank/DDBJ whole genome shotgun (WGS) entry which is preliminary data.</text>
</comment>
<keyword evidence="1" id="KW-0732">Signal</keyword>
<evidence type="ECO:0000256" key="1">
    <source>
        <dbReference type="SAM" id="SignalP"/>
    </source>
</evidence>
<reference evidence="2 3" key="1">
    <citation type="submission" date="2018-07" db="EMBL/GenBank/DDBJ databases">
        <title>Comparative genomes isolates from brazilian mangrove.</title>
        <authorList>
            <person name="De Araujo J.E."/>
            <person name="Taketani R.G."/>
            <person name="Silva M.C.P."/>
            <person name="Lourenco M.V."/>
            <person name="Oliveira V.M."/>
            <person name="Andreote F.D."/>
        </authorList>
    </citation>
    <scope>NUCLEOTIDE SEQUENCE [LARGE SCALE GENOMIC DNA]</scope>
    <source>
        <strain evidence="2 3">HEX PRIS-MGV</strain>
    </source>
</reference>